<evidence type="ECO:0000256" key="3">
    <source>
        <dbReference type="ARBA" id="ARBA00022722"/>
    </source>
</evidence>
<dbReference type="InterPro" id="IPR014721">
    <property type="entry name" value="Ribsml_uS5_D2-typ_fold_subgr"/>
</dbReference>
<dbReference type="EMBL" id="LCKF01000034">
    <property type="protein sequence ID" value="KKT90561.1"/>
    <property type="molecule type" value="Genomic_DNA"/>
</dbReference>
<dbReference type="InterPro" id="IPR020539">
    <property type="entry name" value="RNase_P_CS"/>
</dbReference>
<dbReference type="Gene3D" id="3.30.230.10">
    <property type="match status" value="1"/>
</dbReference>
<dbReference type="InterPro" id="IPR000100">
    <property type="entry name" value="RNase_P"/>
</dbReference>
<dbReference type="Pfam" id="PF00825">
    <property type="entry name" value="Ribonuclease_P"/>
    <property type="match status" value="1"/>
</dbReference>
<keyword evidence="2" id="KW-0819">tRNA processing</keyword>
<dbReference type="GO" id="GO:0000049">
    <property type="term" value="F:tRNA binding"/>
    <property type="evidence" value="ECO:0007669"/>
    <property type="project" value="InterPro"/>
</dbReference>
<dbReference type="AlphaFoldDB" id="A0A0G1L3N4"/>
<keyword evidence="6" id="KW-0694">RNA-binding</keyword>
<evidence type="ECO:0000256" key="5">
    <source>
        <dbReference type="ARBA" id="ARBA00022801"/>
    </source>
</evidence>
<reference evidence="8 9" key="1">
    <citation type="journal article" date="2015" name="Nature">
        <title>rRNA introns, odd ribosomes, and small enigmatic genomes across a large radiation of phyla.</title>
        <authorList>
            <person name="Brown C.T."/>
            <person name="Hug L.A."/>
            <person name="Thomas B.C."/>
            <person name="Sharon I."/>
            <person name="Castelle C.J."/>
            <person name="Singh A."/>
            <person name="Wilkins M.J."/>
            <person name="Williams K.H."/>
            <person name="Banfield J.F."/>
        </authorList>
    </citation>
    <scope>NUCLEOTIDE SEQUENCE [LARGE SCALE GENOMIC DNA]</scope>
</reference>
<evidence type="ECO:0000256" key="1">
    <source>
        <dbReference type="ARBA" id="ARBA00002663"/>
    </source>
</evidence>
<dbReference type="Proteomes" id="UP000033966">
    <property type="component" value="Unassembled WGS sequence"/>
</dbReference>
<gene>
    <name evidence="8" type="ORF">UW92_C0034G0003</name>
</gene>
<evidence type="ECO:0000256" key="7">
    <source>
        <dbReference type="NCBIfam" id="TIGR00188"/>
    </source>
</evidence>
<dbReference type="InterPro" id="IPR020568">
    <property type="entry name" value="Ribosomal_Su5_D2-typ_SF"/>
</dbReference>
<organism evidence="8 9">
    <name type="scientific">Candidatus Jorgensenbacteria bacterium GW2011_GWA2_45_13</name>
    <dbReference type="NCBI Taxonomy" id="1618662"/>
    <lineage>
        <taxon>Bacteria</taxon>
        <taxon>Candidatus Joergenseniibacteriota</taxon>
    </lineage>
</organism>
<dbReference type="GO" id="GO:0004526">
    <property type="term" value="F:ribonuclease P activity"/>
    <property type="evidence" value="ECO:0007669"/>
    <property type="project" value="UniProtKB-UniRule"/>
</dbReference>
<dbReference type="NCBIfam" id="TIGR00188">
    <property type="entry name" value="rnpA"/>
    <property type="match status" value="1"/>
</dbReference>
<keyword evidence="3" id="KW-0540">Nuclease</keyword>
<keyword evidence="4" id="KW-0255">Endonuclease</keyword>
<evidence type="ECO:0000256" key="2">
    <source>
        <dbReference type="ARBA" id="ARBA00022694"/>
    </source>
</evidence>
<dbReference type="PROSITE" id="PS00648">
    <property type="entry name" value="RIBONUCLEASE_P"/>
    <property type="match status" value="1"/>
</dbReference>
<name>A0A0G1L3N4_9BACT</name>
<dbReference type="GO" id="GO:0008033">
    <property type="term" value="P:tRNA processing"/>
    <property type="evidence" value="ECO:0007669"/>
    <property type="project" value="UniProtKB-KW"/>
</dbReference>
<comment type="caution">
    <text evidence="8">The sequence shown here is derived from an EMBL/GenBank/DDBJ whole genome shotgun (WGS) entry which is preliminary data.</text>
</comment>
<keyword evidence="5" id="KW-0378">Hydrolase</keyword>
<evidence type="ECO:0000313" key="9">
    <source>
        <dbReference type="Proteomes" id="UP000033966"/>
    </source>
</evidence>
<protein>
    <recommendedName>
        <fullName evidence="7">Ribonuclease P protein component</fullName>
        <ecNumber evidence="7">3.1.26.5</ecNumber>
    </recommendedName>
</protein>
<accession>A0A0G1L3N4</accession>
<evidence type="ECO:0000256" key="6">
    <source>
        <dbReference type="ARBA" id="ARBA00022884"/>
    </source>
</evidence>
<proteinExistence type="predicted"/>
<dbReference type="EC" id="3.1.26.5" evidence="7"/>
<dbReference type="SUPFAM" id="SSF54211">
    <property type="entry name" value="Ribosomal protein S5 domain 2-like"/>
    <property type="match status" value="1"/>
</dbReference>
<sequence>MTSVVVVKKKKKGLQQKPLFVVISKAAIKTATKRNLLKRQIKAITRPFLLSNRKSDICIIVKKGADVVSFENLKKEVLQTIEEK</sequence>
<evidence type="ECO:0000313" key="8">
    <source>
        <dbReference type="EMBL" id="KKT90561.1"/>
    </source>
</evidence>
<comment type="function">
    <text evidence="1">RNaseP catalyzes the removal of the 5'-leader sequence from pre-tRNA to produce the mature 5'-terminus. It can also cleave other RNA substrates such as 4.5S RNA. The protein component plays an auxiliary but essential role in vivo by binding to the 5'-leader sequence and broadening the substrate specificity of the ribozyme.</text>
</comment>
<evidence type="ECO:0000256" key="4">
    <source>
        <dbReference type="ARBA" id="ARBA00022759"/>
    </source>
</evidence>